<evidence type="ECO:0000313" key="8">
    <source>
        <dbReference type="EMBL" id="MBK6972814.1"/>
    </source>
</evidence>
<evidence type="ECO:0000313" key="9">
    <source>
        <dbReference type="EMBL" id="MBK6974831.1"/>
    </source>
</evidence>
<dbReference type="EMBL" id="JADJEV010000003">
    <property type="protein sequence ID" value="MBK6972799.1"/>
    <property type="molecule type" value="Genomic_DNA"/>
</dbReference>
<dbReference type="Pfam" id="PF13808">
    <property type="entry name" value="DDE_Tnp_1_assoc"/>
    <property type="match status" value="1"/>
</dbReference>
<evidence type="ECO:0000256" key="1">
    <source>
        <dbReference type="SAM" id="MobiDB-lite"/>
    </source>
</evidence>
<accession>A0A9D7E2A4</accession>
<dbReference type="InterPro" id="IPR032806">
    <property type="entry name" value="YbfD_N"/>
</dbReference>
<evidence type="ECO:0000313" key="5">
    <source>
        <dbReference type="EMBL" id="MBK6972064.1"/>
    </source>
</evidence>
<evidence type="ECO:0000259" key="3">
    <source>
        <dbReference type="Pfam" id="PF13808"/>
    </source>
</evidence>
<evidence type="ECO:0000256" key="2">
    <source>
        <dbReference type="SAM" id="Phobius"/>
    </source>
</evidence>
<dbReference type="Proteomes" id="UP000807785">
    <property type="component" value="Unassembled WGS sequence"/>
</dbReference>
<sequence>MGKVSRRPAREAAKQALQKKHQYRELRQQQQAAGLIVPAPPSPASRLSPYQSVEEECHARTEAVTEQARVFRAQLPTLLKRLRQIQDTRNPKKLKHALVSLMLYGILVFVLHYSSRREANTDITRPMFEHNLRLLFPELDSLPHADTLFRLLSKIDVGQIEHAHIDLVERLIRKKKFANYRINNCYPIAIDGTQKVGGATLWSESLQEKRLSGSDQDAPEHARYQYHVYVLEANLCFHNGMVIPLMSEFLDYQHGDTEQNKQDCELRAFHRLAERIKKAFPRLAVMLLLDGLYPNGPVLERCRDYHWQFMIVLKDDSLPTVWTEYGALLKFKPDNEHRQSWGERAQHFRWVNDIRYEYGPNHRHHRDVHVVLCRENWQALDEDGEIVTKTAKHAWISSQKLRRENVHQRCNLAARHRWGIESCNLVEKHHGYRYEHLFAKNWNAMRGYHYLMRLAHLLNTLARFSSALVAQHLAIGVRAFIQFVRSTYSGPWLDPPTVKQRMERPFQLRFT</sequence>
<dbReference type="EMBL" id="JADJEV010000002">
    <property type="protein sequence ID" value="MBK6972064.1"/>
    <property type="molecule type" value="Genomic_DNA"/>
</dbReference>
<feature type="domain" description="H repeat-associated protein N-terminal" evidence="3">
    <location>
        <begin position="80"/>
        <end position="166"/>
    </location>
</feature>
<dbReference type="EMBL" id="JADJEV010000003">
    <property type="protein sequence ID" value="MBK6972814.1"/>
    <property type="molecule type" value="Genomic_DNA"/>
</dbReference>
<organism evidence="8 10">
    <name type="scientific">Candidatus Methylophosphatis roskildensis</name>
    <dbReference type="NCBI Taxonomy" id="2899263"/>
    <lineage>
        <taxon>Bacteria</taxon>
        <taxon>Pseudomonadati</taxon>
        <taxon>Pseudomonadota</taxon>
        <taxon>Betaproteobacteria</taxon>
        <taxon>Nitrosomonadales</taxon>
        <taxon>Sterolibacteriaceae</taxon>
        <taxon>Candidatus Methylophosphatis</taxon>
    </lineage>
</organism>
<evidence type="ECO:0000313" key="6">
    <source>
        <dbReference type="EMBL" id="MBK6972799.1"/>
    </source>
</evidence>
<dbReference type="AlphaFoldDB" id="A0A9D7E2A4"/>
<dbReference type="EMBL" id="JADJEV010000003">
    <property type="protein sequence ID" value="MBK6972809.1"/>
    <property type="molecule type" value="Genomic_DNA"/>
</dbReference>
<evidence type="ECO:0000313" key="7">
    <source>
        <dbReference type="EMBL" id="MBK6972809.1"/>
    </source>
</evidence>
<keyword evidence="2" id="KW-0472">Membrane</keyword>
<reference evidence="8" key="1">
    <citation type="submission" date="2020-10" db="EMBL/GenBank/DDBJ databases">
        <title>Connecting structure to function with the recovery of over 1000 high-quality activated sludge metagenome-assembled genomes encoding full-length rRNA genes using long-read sequencing.</title>
        <authorList>
            <person name="Singleton C.M."/>
            <person name="Petriglieri F."/>
            <person name="Kristensen J.M."/>
            <person name="Kirkegaard R.H."/>
            <person name="Michaelsen T.Y."/>
            <person name="Andersen M.H."/>
            <person name="Karst S.M."/>
            <person name="Dueholm M.S."/>
            <person name="Nielsen P.H."/>
            <person name="Albertsen M."/>
        </authorList>
    </citation>
    <scope>NUCLEOTIDE SEQUENCE</scope>
    <source>
        <strain evidence="8">Bjer_18-Q3-R1-45_BAT3C.347</strain>
    </source>
</reference>
<name>A0A9D7E2A4_9PROT</name>
<keyword evidence="2" id="KW-1133">Transmembrane helix</keyword>
<evidence type="ECO:0000313" key="10">
    <source>
        <dbReference type="Proteomes" id="UP000807785"/>
    </source>
</evidence>
<protein>
    <submittedName>
        <fullName evidence="8">Transposase family protein</fullName>
    </submittedName>
</protein>
<gene>
    <name evidence="4" type="ORF">IPH26_03025</name>
    <name evidence="5" type="ORF">IPH26_03625</name>
    <name evidence="6" type="ORF">IPH26_07520</name>
    <name evidence="7" type="ORF">IPH26_07570</name>
    <name evidence="8" type="ORF">IPH26_07595</name>
    <name evidence="9" type="ORF">IPH26_18515</name>
</gene>
<proteinExistence type="predicted"/>
<feature type="transmembrane region" description="Helical" evidence="2">
    <location>
        <begin position="97"/>
        <end position="115"/>
    </location>
</feature>
<comment type="caution">
    <text evidence="8">The sequence shown here is derived from an EMBL/GenBank/DDBJ whole genome shotgun (WGS) entry which is preliminary data.</text>
</comment>
<feature type="region of interest" description="Disordered" evidence="1">
    <location>
        <begin position="1"/>
        <end position="48"/>
    </location>
</feature>
<dbReference type="EMBL" id="JADJEV010000001">
    <property type="protein sequence ID" value="MBK6971968.1"/>
    <property type="molecule type" value="Genomic_DNA"/>
</dbReference>
<dbReference type="EMBL" id="JADJEV010000005">
    <property type="protein sequence ID" value="MBK6974831.1"/>
    <property type="molecule type" value="Genomic_DNA"/>
</dbReference>
<evidence type="ECO:0000313" key="4">
    <source>
        <dbReference type="EMBL" id="MBK6971968.1"/>
    </source>
</evidence>
<keyword evidence="2" id="KW-0812">Transmembrane</keyword>